<sequence length="71" mass="7698">MQMILKQPICLRKSPFRIILCRVQINSGSMTQLVLSKLGVLIKTTVSATVLEEALNCAVTGSSTSAWSIFA</sequence>
<keyword evidence="2" id="KW-1185">Reference proteome</keyword>
<dbReference type="AlphaFoldDB" id="A0A2G5CA07"/>
<evidence type="ECO:0000313" key="1">
    <source>
        <dbReference type="EMBL" id="PIA28119.1"/>
    </source>
</evidence>
<name>A0A2G5CA07_AQUCA</name>
<gene>
    <name evidence="1" type="ORF">AQUCO_07200030v1</name>
</gene>
<dbReference type="EMBL" id="KZ305089">
    <property type="protein sequence ID" value="PIA28119.1"/>
    <property type="molecule type" value="Genomic_DNA"/>
</dbReference>
<reference evidence="1 2" key="1">
    <citation type="submission" date="2017-09" db="EMBL/GenBank/DDBJ databases">
        <title>WGS assembly of Aquilegia coerulea Goldsmith.</title>
        <authorList>
            <person name="Hodges S."/>
            <person name="Kramer E."/>
            <person name="Nordborg M."/>
            <person name="Tomkins J."/>
            <person name="Borevitz J."/>
            <person name="Derieg N."/>
            <person name="Yan J."/>
            <person name="Mihaltcheva S."/>
            <person name="Hayes R.D."/>
            <person name="Rokhsar D."/>
        </authorList>
    </citation>
    <scope>NUCLEOTIDE SEQUENCE [LARGE SCALE GENOMIC DNA]</scope>
    <source>
        <strain evidence="2">cv. Goldsmith</strain>
    </source>
</reference>
<proteinExistence type="predicted"/>
<protein>
    <submittedName>
        <fullName evidence="1">Uncharacterized protein</fullName>
    </submittedName>
</protein>
<evidence type="ECO:0000313" key="2">
    <source>
        <dbReference type="Proteomes" id="UP000230069"/>
    </source>
</evidence>
<accession>A0A2G5CA07</accession>
<dbReference type="Proteomes" id="UP000230069">
    <property type="component" value="Unassembled WGS sequence"/>
</dbReference>
<organism evidence="1 2">
    <name type="scientific">Aquilegia coerulea</name>
    <name type="common">Rocky mountain columbine</name>
    <dbReference type="NCBI Taxonomy" id="218851"/>
    <lineage>
        <taxon>Eukaryota</taxon>
        <taxon>Viridiplantae</taxon>
        <taxon>Streptophyta</taxon>
        <taxon>Embryophyta</taxon>
        <taxon>Tracheophyta</taxon>
        <taxon>Spermatophyta</taxon>
        <taxon>Magnoliopsida</taxon>
        <taxon>Ranunculales</taxon>
        <taxon>Ranunculaceae</taxon>
        <taxon>Thalictroideae</taxon>
        <taxon>Aquilegia</taxon>
    </lineage>
</organism>
<dbReference type="InParanoid" id="A0A2G5CA07"/>